<sequence>MLYQLSGLFIVVLLLLVFARQVAFAIGLVDKPSDRKRHQGHIPLVGGIVLYLAILLMLLWQPFWMPQGTVYLLCVTVLALMGALDDRFDLPVAPRVFAQGGIALVMILEAGMQLESFGYLLGNTELLLGSLTLLITPLAVWGAINAYNMVDGIDGQLGVLSCVTFTALALLFGISGQMNLALWCLGLMVALAAFLLFNLGIFGQQNKVFMGDTGSMVIGFTVLWLLITATQGDQAVMRPVTALWLIAIPLMDMVTVMVRRLMRHQSPFKAGRDHIHHILMRHGLNARQALGMSCMLSITLACVGICSEVLLLPEDLMLLAFVLCFIGYFSLLREPRAATVFPERRSADR</sequence>
<dbReference type="EMBL" id="CP014136">
    <property type="protein sequence ID" value="ATA21826.1"/>
    <property type="molecule type" value="Genomic_DNA"/>
</dbReference>
<dbReference type="UniPathway" id="UPA00281"/>
<comment type="subcellular location">
    <subcellularLocation>
        <location evidence="12">Cell inner membrane</location>
        <topology evidence="12">Multi-pass membrane protein</topology>
    </subcellularLocation>
    <subcellularLocation>
        <location evidence="1">Cell membrane</location>
        <topology evidence="1">Multi-pass membrane protein</topology>
    </subcellularLocation>
</comment>
<evidence type="ECO:0000313" key="14">
    <source>
        <dbReference type="EMBL" id="ATA21826.1"/>
    </source>
</evidence>
<dbReference type="AlphaFoldDB" id="A0A250B6X4"/>
<evidence type="ECO:0000256" key="11">
    <source>
        <dbReference type="ARBA" id="ARBA00023211"/>
    </source>
</evidence>
<feature type="transmembrane region" description="Helical" evidence="12">
    <location>
        <begin position="41"/>
        <end position="60"/>
    </location>
</feature>
<protein>
    <recommendedName>
        <fullName evidence="12">Undecaprenyl-phosphate alpha-N-acetylglucosaminyl 1-phosphate transferase</fullName>
        <ecNumber evidence="12">2.7.8.33</ecNumber>
    </recommendedName>
    <alternativeName>
        <fullName evidence="12">UDP-GlcNAc:undecaprenyl-phosphate GlcNAc-1-phosphate transferase</fullName>
    </alternativeName>
    <alternativeName>
        <fullName evidence="12">Undecaprenyl-phosphate GlcNAc-1-phosphate transferase</fullName>
    </alternativeName>
</protein>
<dbReference type="GO" id="GO:0009276">
    <property type="term" value="C:Gram-negative-bacterium-type cell wall"/>
    <property type="evidence" value="ECO:0007669"/>
    <property type="project" value="InterPro"/>
</dbReference>
<dbReference type="InterPro" id="IPR000715">
    <property type="entry name" value="Glycosyl_transferase_4"/>
</dbReference>
<keyword evidence="6 12" id="KW-0812">Transmembrane</keyword>
<name>A0A250B6X4_9GAMM</name>
<dbReference type="GO" id="GO:0000287">
    <property type="term" value="F:magnesium ion binding"/>
    <property type="evidence" value="ECO:0007669"/>
    <property type="project" value="InterPro"/>
</dbReference>
<feature type="transmembrane region" description="Helical" evidence="12">
    <location>
        <begin position="316"/>
        <end position="332"/>
    </location>
</feature>
<dbReference type="GO" id="GO:0071555">
    <property type="term" value="P:cell wall organization"/>
    <property type="evidence" value="ECO:0007669"/>
    <property type="project" value="TreeGrafter"/>
</dbReference>
<organism evidence="14 15">
    <name type="scientific">Gibbsiella quercinecans</name>
    <dbReference type="NCBI Taxonomy" id="929813"/>
    <lineage>
        <taxon>Bacteria</taxon>
        <taxon>Pseudomonadati</taxon>
        <taxon>Pseudomonadota</taxon>
        <taxon>Gammaproteobacteria</taxon>
        <taxon>Enterobacterales</taxon>
        <taxon>Yersiniaceae</taxon>
        <taxon>Gibbsiella</taxon>
    </lineage>
</organism>
<keyword evidence="8 12" id="KW-0448">Lipopolysaccharide biosynthesis</keyword>
<comment type="cofactor">
    <cofactor evidence="12">
        <name>Mn(2+)</name>
        <dbReference type="ChEBI" id="CHEBI:29035"/>
    </cofactor>
</comment>
<comment type="catalytic activity">
    <reaction evidence="12">
        <text>di-trans,octa-cis-undecaprenyl phosphate + UDP-N-acetyl-alpha-D-glucosamine = N-acetyl-alpha-D-glucosaminyl-di-trans,octa-cis-undecaprenyl diphosphate + UMP</text>
        <dbReference type="Rhea" id="RHEA:28090"/>
        <dbReference type="ChEBI" id="CHEBI:57705"/>
        <dbReference type="ChEBI" id="CHEBI:57865"/>
        <dbReference type="ChEBI" id="CHEBI:60392"/>
        <dbReference type="ChEBI" id="CHEBI:62959"/>
        <dbReference type="EC" id="2.7.8.33"/>
    </reaction>
</comment>
<feature type="transmembrane region" description="Helical" evidence="12">
    <location>
        <begin position="96"/>
        <end position="114"/>
    </location>
</feature>
<dbReference type="Pfam" id="PF00953">
    <property type="entry name" value="Glycos_transf_4"/>
    <property type="match status" value="1"/>
</dbReference>
<dbReference type="RefSeq" id="WP_095848414.1">
    <property type="nucleotide sequence ID" value="NZ_CP014136.1"/>
</dbReference>
<comment type="function">
    <text evidence="12">Catalyzes the transfer of the GlcNAc-1-phosphate moiety from UDP-GlcNAc onto the carrier lipid undecaprenyl phosphate (C55-P), yielding GlcNAc-pyrophosphoryl-undecaprenyl (GlcNAc-PP-C55).</text>
</comment>
<dbReference type="PANTHER" id="PTHR22926:SF3">
    <property type="entry name" value="UNDECAPRENYL-PHOSPHATE ALPHA-N-ACETYLGLUCOSAMINYL 1-PHOSPHATE TRANSFERASE"/>
    <property type="match status" value="1"/>
</dbReference>
<keyword evidence="4 12" id="KW-0328">Glycosyltransferase</keyword>
<keyword evidence="11 12" id="KW-0464">Manganese</keyword>
<evidence type="ECO:0000256" key="12">
    <source>
        <dbReference type="HAMAP-Rule" id="MF_02030"/>
    </source>
</evidence>
<evidence type="ECO:0000313" key="15">
    <source>
        <dbReference type="Proteomes" id="UP000217182"/>
    </source>
</evidence>
<accession>A0A250B6X4</accession>
<dbReference type="GO" id="GO:0009246">
    <property type="term" value="P:enterobacterial common antigen biosynthetic process"/>
    <property type="evidence" value="ECO:0007669"/>
    <property type="project" value="UniProtKB-UniRule"/>
</dbReference>
<dbReference type="InterPro" id="IPR012750">
    <property type="entry name" value="ECA_WecA-rel"/>
</dbReference>
<feature type="transmembrane region" description="Helical" evidence="12">
    <location>
        <begin position="126"/>
        <end position="144"/>
    </location>
</feature>
<evidence type="ECO:0000256" key="7">
    <source>
        <dbReference type="ARBA" id="ARBA00022842"/>
    </source>
</evidence>
<dbReference type="CDD" id="cd06853">
    <property type="entry name" value="GT_WecA_like"/>
    <property type="match status" value="1"/>
</dbReference>
<feature type="binding site" evidence="13">
    <location>
        <position position="212"/>
    </location>
    <ligand>
        <name>Mg(2+)</name>
        <dbReference type="ChEBI" id="CHEBI:18420"/>
    </ligand>
</feature>
<evidence type="ECO:0000256" key="6">
    <source>
        <dbReference type="ARBA" id="ARBA00022692"/>
    </source>
</evidence>
<comment type="pathway">
    <text evidence="12">Bacterial outer membrane biogenesis; LPS O-antigen biosynthesis.</text>
</comment>
<feature type="transmembrane region" description="Helical" evidence="12">
    <location>
        <begin position="66"/>
        <end position="84"/>
    </location>
</feature>
<dbReference type="NCBIfam" id="TIGR02380">
    <property type="entry name" value="ECA_wecA"/>
    <property type="match status" value="1"/>
</dbReference>
<gene>
    <name evidence="12" type="primary">wecA</name>
    <name evidence="14" type="ORF">AWC35_22205</name>
</gene>
<dbReference type="GO" id="GO:0016757">
    <property type="term" value="F:glycosyltransferase activity"/>
    <property type="evidence" value="ECO:0007669"/>
    <property type="project" value="UniProtKB-KW"/>
</dbReference>
<comment type="pathway">
    <text evidence="12">Bacterial outer membrane biogenesis; enterobacterial common antigen biosynthesis.</text>
</comment>
<evidence type="ECO:0000256" key="13">
    <source>
        <dbReference type="PIRSR" id="PIRSR600715-1"/>
    </source>
</evidence>
<dbReference type="UniPathway" id="UPA00566"/>
<keyword evidence="9 12" id="KW-1133">Transmembrane helix</keyword>
<dbReference type="OrthoDB" id="9783652at2"/>
<dbReference type="GO" id="GO:0030145">
    <property type="term" value="F:manganese ion binding"/>
    <property type="evidence" value="ECO:0007669"/>
    <property type="project" value="InterPro"/>
</dbReference>
<feature type="binding site" evidence="13">
    <location>
        <position position="148"/>
    </location>
    <ligand>
        <name>Mg(2+)</name>
        <dbReference type="ChEBI" id="CHEBI:18420"/>
    </ligand>
</feature>
<dbReference type="KEGG" id="gqu:AWC35_22205"/>
<evidence type="ECO:0000256" key="2">
    <source>
        <dbReference type="ARBA" id="ARBA00022475"/>
    </source>
</evidence>
<evidence type="ECO:0000256" key="10">
    <source>
        <dbReference type="ARBA" id="ARBA00023136"/>
    </source>
</evidence>
<dbReference type="PANTHER" id="PTHR22926">
    <property type="entry name" value="PHOSPHO-N-ACETYLMURAMOYL-PENTAPEPTIDE-TRANSFERASE"/>
    <property type="match status" value="1"/>
</dbReference>
<proteinExistence type="inferred from homology"/>
<keyword evidence="15" id="KW-1185">Reference proteome</keyword>
<dbReference type="GO" id="GO:0036380">
    <property type="term" value="F:UDP-N-acetylglucosamine-undecaprenyl-phosphate N-acetylglucosaminephosphotransferase activity"/>
    <property type="evidence" value="ECO:0007669"/>
    <property type="project" value="UniProtKB-UniRule"/>
</dbReference>
<evidence type="ECO:0000256" key="8">
    <source>
        <dbReference type="ARBA" id="ARBA00022985"/>
    </source>
</evidence>
<keyword evidence="13" id="KW-0479">Metal-binding</keyword>
<dbReference type="GO" id="GO:0044038">
    <property type="term" value="P:cell wall macromolecule biosynthetic process"/>
    <property type="evidence" value="ECO:0007669"/>
    <property type="project" value="TreeGrafter"/>
</dbReference>
<keyword evidence="5 12" id="KW-0808">Transferase</keyword>
<keyword evidence="2 12" id="KW-1003">Cell membrane</keyword>
<dbReference type="GO" id="GO:0009243">
    <property type="term" value="P:O antigen biosynthetic process"/>
    <property type="evidence" value="ECO:0007669"/>
    <property type="project" value="UniProtKB-UniRule"/>
</dbReference>
<feature type="transmembrane region" description="Helical" evidence="12">
    <location>
        <begin position="208"/>
        <end position="229"/>
    </location>
</feature>
<keyword evidence="7 12" id="KW-0460">Magnesium</keyword>
<dbReference type="Proteomes" id="UP000217182">
    <property type="component" value="Chromosome"/>
</dbReference>
<feature type="transmembrane region" description="Helical" evidence="12">
    <location>
        <begin position="289"/>
        <end position="310"/>
    </location>
</feature>
<evidence type="ECO:0000256" key="3">
    <source>
        <dbReference type="ARBA" id="ARBA00022519"/>
    </source>
</evidence>
<evidence type="ECO:0000256" key="4">
    <source>
        <dbReference type="ARBA" id="ARBA00022676"/>
    </source>
</evidence>
<keyword evidence="10 12" id="KW-0472">Membrane</keyword>
<dbReference type="HAMAP" id="MF_02030">
    <property type="entry name" value="WecA_Gammaproteo"/>
    <property type="match status" value="1"/>
</dbReference>
<evidence type="ECO:0000256" key="1">
    <source>
        <dbReference type="ARBA" id="ARBA00004651"/>
    </source>
</evidence>
<comment type="cofactor">
    <cofactor evidence="12 13">
        <name>Mg(2+)</name>
        <dbReference type="ChEBI" id="CHEBI:18420"/>
    </cofactor>
</comment>
<feature type="transmembrane region" description="Helical" evidence="12">
    <location>
        <begin position="156"/>
        <end position="174"/>
    </location>
</feature>
<dbReference type="EC" id="2.7.8.33" evidence="12"/>
<evidence type="ECO:0000256" key="9">
    <source>
        <dbReference type="ARBA" id="ARBA00022989"/>
    </source>
</evidence>
<dbReference type="GO" id="GO:0005886">
    <property type="term" value="C:plasma membrane"/>
    <property type="evidence" value="ECO:0007669"/>
    <property type="project" value="UniProtKB-SubCell"/>
</dbReference>
<comment type="similarity">
    <text evidence="12">Belongs to the glycosyltransferase 4 family. WecA subfamily.</text>
</comment>
<reference evidence="14 15" key="1">
    <citation type="submission" date="2016-01" db="EMBL/GenBank/DDBJ databases">
        <authorList>
            <person name="Oliw E.H."/>
        </authorList>
    </citation>
    <scope>NUCLEOTIDE SEQUENCE [LARGE SCALE GENOMIC DNA]</scope>
    <source>
        <strain evidence="14 15">FRB97</strain>
    </source>
</reference>
<keyword evidence="3 12" id="KW-0997">Cell inner membrane</keyword>
<feature type="transmembrane region" description="Helical" evidence="12">
    <location>
        <begin position="180"/>
        <end position="201"/>
    </location>
</feature>
<evidence type="ECO:0000256" key="5">
    <source>
        <dbReference type="ARBA" id="ARBA00022679"/>
    </source>
</evidence>
<feature type="transmembrane region" description="Helical" evidence="12">
    <location>
        <begin position="241"/>
        <end position="262"/>
    </location>
</feature>
<feature type="transmembrane region" description="Helical" evidence="12">
    <location>
        <begin position="6"/>
        <end position="29"/>
    </location>
</feature>